<proteinExistence type="predicted"/>
<dbReference type="Proteomes" id="UP000615446">
    <property type="component" value="Unassembled WGS sequence"/>
</dbReference>
<dbReference type="AlphaFoldDB" id="A0A8H3KZ33"/>
<protein>
    <submittedName>
        <fullName evidence="1">BTB/POZ protein</fullName>
    </submittedName>
</protein>
<name>A0A8H3KZ33_9GLOM</name>
<gene>
    <name evidence="1" type="ORF">RCL2_000377200</name>
</gene>
<dbReference type="Gene3D" id="1.25.40.420">
    <property type="match status" value="1"/>
</dbReference>
<comment type="caution">
    <text evidence="1">The sequence shown here is derived from an EMBL/GenBank/DDBJ whole genome shotgun (WGS) entry which is preliminary data.</text>
</comment>
<organism evidence="1 2">
    <name type="scientific">Rhizophagus clarus</name>
    <dbReference type="NCBI Taxonomy" id="94130"/>
    <lineage>
        <taxon>Eukaryota</taxon>
        <taxon>Fungi</taxon>
        <taxon>Fungi incertae sedis</taxon>
        <taxon>Mucoromycota</taxon>
        <taxon>Glomeromycotina</taxon>
        <taxon>Glomeromycetes</taxon>
        <taxon>Glomerales</taxon>
        <taxon>Glomeraceae</taxon>
        <taxon>Rhizophagus</taxon>
    </lineage>
</organism>
<evidence type="ECO:0000313" key="2">
    <source>
        <dbReference type="Proteomes" id="UP000615446"/>
    </source>
</evidence>
<accession>A0A8H3KZ33</accession>
<evidence type="ECO:0000313" key="1">
    <source>
        <dbReference type="EMBL" id="GES76364.1"/>
    </source>
</evidence>
<reference evidence="1" key="1">
    <citation type="submission" date="2019-10" db="EMBL/GenBank/DDBJ databases">
        <title>Conservation and host-specific expression of non-tandemly repeated heterogenous ribosome RNA gene in arbuscular mycorrhizal fungi.</title>
        <authorList>
            <person name="Maeda T."/>
            <person name="Kobayashi Y."/>
            <person name="Nakagawa T."/>
            <person name="Ezawa T."/>
            <person name="Yamaguchi K."/>
            <person name="Bino T."/>
            <person name="Nishimoto Y."/>
            <person name="Shigenobu S."/>
            <person name="Kawaguchi M."/>
        </authorList>
    </citation>
    <scope>NUCLEOTIDE SEQUENCE</scope>
    <source>
        <strain evidence="1">HR1</strain>
    </source>
</reference>
<dbReference type="OrthoDB" id="2361824at2759"/>
<sequence>MRYPDIIKILDSANKLSLQELVTYIQFYLIENETNWFKQNFNLTYQTSFENDSFMELQNYCTDLISNKPNKIFNSLKFSSIPEKLLVTIFQSDNLQMSEIQIWEHVLK</sequence>
<dbReference type="EMBL" id="BLAL01000020">
    <property type="protein sequence ID" value="GES76364.1"/>
    <property type="molecule type" value="Genomic_DNA"/>
</dbReference>